<evidence type="ECO:0000256" key="1">
    <source>
        <dbReference type="SAM" id="MobiDB-lite"/>
    </source>
</evidence>
<dbReference type="STRING" id="106549.A0A540MLU9"/>
<dbReference type="PANTHER" id="PTHR48236:SF1">
    <property type="entry name" value="COX19-LIKE CHCH FAMILY PROTEIN"/>
    <property type="match status" value="1"/>
</dbReference>
<dbReference type="PANTHER" id="PTHR48236">
    <property type="entry name" value="COX19-LIKE CHCH FAMILY PROTEIN"/>
    <property type="match status" value="1"/>
</dbReference>
<proteinExistence type="predicted"/>
<gene>
    <name evidence="2" type="ORF">C1H46_014670</name>
</gene>
<protein>
    <recommendedName>
        <fullName evidence="4">CHCH domain-containing protein</fullName>
    </recommendedName>
</protein>
<evidence type="ECO:0000313" key="3">
    <source>
        <dbReference type="Proteomes" id="UP000315295"/>
    </source>
</evidence>
<feature type="compositionally biased region" description="Low complexity" evidence="1">
    <location>
        <begin position="1"/>
        <end position="14"/>
    </location>
</feature>
<dbReference type="EMBL" id="VIEB01000229">
    <property type="protein sequence ID" value="TQD99741.1"/>
    <property type="molecule type" value="Genomic_DNA"/>
</dbReference>
<feature type="region of interest" description="Disordered" evidence="1">
    <location>
        <begin position="1"/>
        <end position="28"/>
    </location>
</feature>
<accession>A0A540MLU9</accession>
<keyword evidence="3" id="KW-1185">Reference proteome</keyword>
<evidence type="ECO:0008006" key="4">
    <source>
        <dbReference type="Google" id="ProtNLM"/>
    </source>
</evidence>
<name>A0A540MLU9_MALBA</name>
<dbReference type="AlphaFoldDB" id="A0A540MLU9"/>
<sequence length="77" mass="8806">MDHSQSHPNPKQSNPSPPQPPPLHADVEDDDENVKQLNQCSVLYLSLQDCLVKTDRNWKSCQPEVQALKACNERRKK</sequence>
<reference evidence="2 3" key="1">
    <citation type="journal article" date="2019" name="G3 (Bethesda)">
        <title>Sequencing of a Wild Apple (Malus baccata) Genome Unravels the Differences Between Cultivated and Wild Apple Species Regarding Disease Resistance and Cold Tolerance.</title>
        <authorList>
            <person name="Chen X."/>
        </authorList>
    </citation>
    <scope>NUCLEOTIDE SEQUENCE [LARGE SCALE GENOMIC DNA]</scope>
    <source>
        <strain evidence="3">cv. Shandingzi</strain>
        <tissue evidence="2">Leaves</tissue>
    </source>
</reference>
<dbReference type="Proteomes" id="UP000315295">
    <property type="component" value="Unassembled WGS sequence"/>
</dbReference>
<comment type="caution">
    <text evidence="2">The sequence shown here is derived from an EMBL/GenBank/DDBJ whole genome shotgun (WGS) entry which is preliminary data.</text>
</comment>
<evidence type="ECO:0000313" key="2">
    <source>
        <dbReference type="EMBL" id="TQD99741.1"/>
    </source>
</evidence>
<organism evidence="2 3">
    <name type="scientific">Malus baccata</name>
    <name type="common">Siberian crab apple</name>
    <name type="synonym">Pyrus baccata</name>
    <dbReference type="NCBI Taxonomy" id="106549"/>
    <lineage>
        <taxon>Eukaryota</taxon>
        <taxon>Viridiplantae</taxon>
        <taxon>Streptophyta</taxon>
        <taxon>Embryophyta</taxon>
        <taxon>Tracheophyta</taxon>
        <taxon>Spermatophyta</taxon>
        <taxon>Magnoliopsida</taxon>
        <taxon>eudicotyledons</taxon>
        <taxon>Gunneridae</taxon>
        <taxon>Pentapetalae</taxon>
        <taxon>rosids</taxon>
        <taxon>fabids</taxon>
        <taxon>Rosales</taxon>
        <taxon>Rosaceae</taxon>
        <taxon>Amygdaloideae</taxon>
        <taxon>Maleae</taxon>
        <taxon>Malus</taxon>
    </lineage>
</organism>